<protein>
    <submittedName>
        <fullName evidence="2">Uncharacterized protein</fullName>
    </submittedName>
</protein>
<comment type="caution">
    <text evidence="2">The sequence shown here is derived from an EMBL/GenBank/DDBJ whole genome shotgun (WGS) entry which is preliminary data.</text>
</comment>
<keyword evidence="3" id="KW-1185">Reference proteome</keyword>
<keyword evidence="1" id="KW-1133">Transmembrane helix</keyword>
<proteinExistence type="predicted"/>
<feature type="transmembrane region" description="Helical" evidence="1">
    <location>
        <begin position="6"/>
        <end position="26"/>
    </location>
</feature>
<keyword evidence="1" id="KW-0812">Transmembrane</keyword>
<evidence type="ECO:0000256" key="1">
    <source>
        <dbReference type="SAM" id="Phobius"/>
    </source>
</evidence>
<dbReference type="EMBL" id="BAABIA010000001">
    <property type="protein sequence ID" value="GAA5134017.1"/>
    <property type="molecule type" value="Genomic_DNA"/>
</dbReference>
<reference evidence="3" key="1">
    <citation type="journal article" date="2019" name="Int. J. Syst. Evol. Microbiol.">
        <title>The Global Catalogue of Microorganisms (GCM) 10K type strain sequencing project: providing services to taxonomists for standard genome sequencing and annotation.</title>
        <authorList>
            <consortium name="The Broad Institute Genomics Platform"/>
            <consortium name="The Broad Institute Genome Sequencing Center for Infectious Disease"/>
            <person name="Wu L."/>
            <person name="Ma J."/>
        </authorList>
    </citation>
    <scope>NUCLEOTIDE SEQUENCE [LARGE SCALE GENOMIC DNA]</scope>
    <source>
        <strain evidence="3">JCM 18053</strain>
    </source>
</reference>
<gene>
    <name evidence="2" type="ORF">GCM10023213_04880</name>
</gene>
<evidence type="ECO:0000313" key="3">
    <source>
        <dbReference type="Proteomes" id="UP001499852"/>
    </source>
</evidence>
<name>A0ABP9NTN3_9BACT</name>
<organism evidence="2 3">
    <name type="scientific">Prosthecobacter algae</name>
    <dbReference type="NCBI Taxonomy" id="1144682"/>
    <lineage>
        <taxon>Bacteria</taxon>
        <taxon>Pseudomonadati</taxon>
        <taxon>Verrucomicrobiota</taxon>
        <taxon>Verrucomicrobiia</taxon>
        <taxon>Verrucomicrobiales</taxon>
        <taxon>Verrucomicrobiaceae</taxon>
        <taxon>Prosthecobacter</taxon>
    </lineage>
</organism>
<accession>A0ABP9NTN3</accession>
<dbReference type="Proteomes" id="UP001499852">
    <property type="component" value="Unassembled WGS sequence"/>
</dbReference>
<evidence type="ECO:0000313" key="2">
    <source>
        <dbReference type="EMBL" id="GAA5134017.1"/>
    </source>
</evidence>
<keyword evidence="1" id="KW-0472">Membrane</keyword>
<dbReference type="RefSeq" id="WP_345734785.1">
    <property type="nucleotide sequence ID" value="NZ_BAABIA010000001.1"/>
</dbReference>
<sequence>MLGLFARLAAALALVILIAVIINLGIHKLERSPPVQPEYEAAQKAPEPAEVKAVAVAPAGPVQGIERLEEKRPQIETALRAFFKAATVEDKLAFARSPERVRPLVHSYYSQRPFQARTLTGLGTCQSVAEKGYRLGYIQALFAKETPLSVIVEEQADGQFRVDWESLVRYGEMEWETFLREKPTRPILLRVIASLPAGGGEGDGEWLEVRSPGQESVLKAHFDRQNPALKPLIDQLQLGGWKNVPLTLRVCYSESKSNADTAQIVGCEGKGWLILN</sequence>